<dbReference type="EMBL" id="CP051461">
    <property type="protein sequence ID" value="QJC56448.1"/>
    <property type="molecule type" value="Genomic_DNA"/>
</dbReference>
<accession>A0A6H2H995</accession>
<sequence length="96" mass="10267">MGRLSADSFALIMPNCRNSGQLIGLAQFLIHQLRLVIELKTNSHASQIESSGKPWVADIGTGLLLISNPAVRGASAIGMARQFAHSGELRQPDCLV</sequence>
<gene>
    <name evidence="1" type="ORF">HC248_01754</name>
</gene>
<keyword evidence="2" id="KW-1185">Reference proteome</keyword>
<name>A0A6H2H995_9BURK</name>
<protein>
    <recommendedName>
        <fullName evidence="3">GGDEF domain-containing protein</fullName>
    </recommendedName>
</protein>
<organism evidence="1 2">
    <name type="scientific">Polaromonas vacuolata</name>
    <dbReference type="NCBI Taxonomy" id="37448"/>
    <lineage>
        <taxon>Bacteria</taxon>
        <taxon>Pseudomonadati</taxon>
        <taxon>Pseudomonadota</taxon>
        <taxon>Betaproteobacteria</taxon>
        <taxon>Burkholderiales</taxon>
        <taxon>Comamonadaceae</taxon>
        <taxon>Polaromonas</taxon>
    </lineage>
</organism>
<dbReference type="Proteomes" id="UP000502041">
    <property type="component" value="Chromosome"/>
</dbReference>
<evidence type="ECO:0008006" key="3">
    <source>
        <dbReference type="Google" id="ProtNLM"/>
    </source>
</evidence>
<evidence type="ECO:0000313" key="2">
    <source>
        <dbReference type="Proteomes" id="UP000502041"/>
    </source>
</evidence>
<proteinExistence type="predicted"/>
<dbReference type="AlphaFoldDB" id="A0A6H2H995"/>
<dbReference type="KEGG" id="pvac:HC248_01754"/>
<evidence type="ECO:0000313" key="1">
    <source>
        <dbReference type="EMBL" id="QJC56448.1"/>
    </source>
</evidence>
<reference evidence="1 2" key="1">
    <citation type="submission" date="2020-04" db="EMBL/GenBank/DDBJ databases">
        <title>Complete genome of a Psychrophilic, Marine, Gas Vacuolate Bacterium Polaromonas vacuolata KCTC 22033T.</title>
        <authorList>
            <person name="Hwang K."/>
            <person name="Kim K.M."/>
        </authorList>
    </citation>
    <scope>NUCLEOTIDE SEQUENCE [LARGE SCALE GENOMIC DNA]</scope>
    <source>
        <strain evidence="1 2">KCTC 22033</strain>
    </source>
</reference>